<keyword evidence="8 14" id="KW-0812">Transmembrane</keyword>
<protein>
    <recommendedName>
        <fullName evidence="4">Occludin</fullName>
    </recommendedName>
</protein>
<keyword evidence="9" id="KW-0965">Cell junction</keyword>
<feature type="transmembrane region" description="Helical" evidence="17">
    <location>
        <begin position="307"/>
        <end position="327"/>
    </location>
</feature>
<keyword evidence="7" id="KW-0597">Phosphoprotein</keyword>
<dbReference type="Proteomes" id="UP001178461">
    <property type="component" value="Chromosome 18"/>
</dbReference>
<feature type="region of interest" description="Disordered" evidence="16">
    <location>
        <begin position="1"/>
        <end position="35"/>
    </location>
</feature>
<evidence type="ECO:0000256" key="17">
    <source>
        <dbReference type="SAM" id="Phobius"/>
    </source>
</evidence>
<feature type="domain" description="MARVEL" evidence="18">
    <location>
        <begin position="129"/>
        <end position="332"/>
    </location>
</feature>
<dbReference type="GO" id="GO:0070830">
    <property type="term" value="P:bicellular tight junction assembly"/>
    <property type="evidence" value="ECO:0007669"/>
    <property type="project" value="InterPro"/>
</dbReference>
<keyword evidence="21" id="KW-1185">Reference proteome</keyword>
<dbReference type="SUPFAM" id="SSF144292">
    <property type="entry name" value="occludin/ELL-like"/>
    <property type="match status" value="1"/>
</dbReference>
<feature type="transmembrane region" description="Helical" evidence="17">
    <location>
        <begin position="173"/>
        <end position="194"/>
    </location>
</feature>
<feature type="compositionally biased region" description="Basic and acidic residues" evidence="16">
    <location>
        <begin position="470"/>
        <end position="479"/>
    </location>
</feature>
<evidence type="ECO:0000313" key="21">
    <source>
        <dbReference type="Proteomes" id="UP001178461"/>
    </source>
</evidence>
<accession>A0AA35PUQ5</accession>
<dbReference type="InterPro" id="IPR008253">
    <property type="entry name" value="Marvel"/>
</dbReference>
<evidence type="ECO:0000256" key="5">
    <source>
        <dbReference type="ARBA" id="ARBA00022427"/>
    </source>
</evidence>
<dbReference type="InterPro" id="IPR010844">
    <property type="entry name" value="Occludin_ELL"/>
</dbReference>
<feature type="transmembrane region" description="Helical" evidence="17">
    <location>
        <begin position="273"/>
        <end position="292"/>
    </location>
</feature>
<dbReference type="Pfam" id="PF07303">
    <property type="entry name" value="Occludin_ELL"/>
    <property type="match status" value="1"/>
</dbReference>
<dbReference type="GO" id="GO:0042795">
    <property type="term" value="P:snRNA transcription by RNA polymerase II"/>
    <property type="evidence" value="ECO:0007669"/>
    <property type="project" value="TreeGrafter"/>
</dbReference>
<reference evidence="20" key="1">
    <citation type="submission" date="2022-12" db="EMBL/GenBank/DDBJ databases">
        <authorList>
            <person name="Alioto T."/>
            <person name="Alioto T."/>
            <person name="Gomez Garrido J."/>
        </authorList>
    </citation>
    <scope>NUCLEOTIDE SEQUENCE</scope>
</reference>
<keyword evidence="6" id="KW-1003">Cell membrane</keyword>
<keyword evidence="11" id="KW-0175">Coiled coil</keyword>
<evidence type="ECO:0000256" key="1">
    <source>
        <dbReference type="ARBA" id="ARBA00004435"/>
    </source>
</evidence>
<evidence type="ECO:0000259" key="19">
    <source>
        <dbReference type="PROSITE" id="PS51980"/>
    </source>
</evidence>
<feature type="transmembrane region" description="Helical" evidence="17">
    <location>
        <begin position="206"/>
        <end position="225"/>
    </location>
</feature>
<evidence type="ECO:0000256" key="2">
    <source>
        <dbReference type="ARBA" id="ARBA00004651"/>
    </source>
</evidence>
<evidence type="ECO:0000313" key="20">
    <source>
        <dbReference type="EMBL" id="CAI5798850.1"/>
    </source>
</evidence>
<dbReference type="GO" id="GO:0008023">
    <property type="term" value="C:transcription elongation factor complex"/>
    <property type="evidence" value="ECO:0007669"/>
    <property type="project" value="TreeGrafter"/>
</dbReference>
<comment type="subcellular location">
    <subcellularLocation>
        <location evidence="1">Cell junction</location>
        <location evidence="1">Tight junction</location>
    </subcellularLocation>
    <subcellularLocation>
        <location evidence="2">Cell membrane</location>
        <topology evidence="2">Multi-pass membrane protein</topology>
    </subcellularLocation>
</comment>
<evidence type="ECO:0000256" key="15">
    <source>
        <dbReference type="PROSITE-ProRule" id="PRU01324"/>
    </source>
</evidence>
<keyword evidence="5" id="KW-0796">Tight junction</keyword>
<evidence type="ECO:0000256" key="3">
    <source>
        <dbReference type="ARBA" id="ARBA00009171"/>
    </source>
</evidence>
<evidence type="ECO:0000256" key="14">
    <source>
        <dbReference type="PROSITE-ProRule" id="PRU00581"/>
    </source>
</evidence>
<dbReference type="GO" id="GO:0005886">
    <property type="term" value="C:plasma membrane"/>
    <property type="evidence" value="ECO:0007669"/>
    <property type="project" value="UniProtKB-SubCell"/>
</dbReference>
<dbReference type="AlphaFoldDB" id="A0AA35PUQ5"/>
<feature type="region of interest" description="Disordered" evidence="16">
    <location>
        <begin position="402"/>
        <end position="484"/>
    </location>
</feature>
<feature type="compositionally biased region" description="Polar residues" evidence="16">
    <location>
        <begin position="406"/>
        <end position="430"/>
    </location>
</feature>
<dbReference type="PROSITE" id="PS51225">
    <property type="entry name" value="MARVEL"/>
    <property type="match status" value="1"/>
</dbReference>
<evidence type="ECO:0000256" key="16">
    <source>
        <dbReference type="SAM" id="MobiDB-lite"/>
    </source>
</evidence>
<keyword evidence="13" id="KW-1015">Disulfide bond</keyword>
<sequence length="584" mass="64853">MPPSCLAESPGRVNASPAKFLSPSSKLVPRREGNLCNHELPGGKGIGAVQGSRRDENQGLLLLEGPSQGFVTLWLPAPPLSMYSTKKPYNSPPTGYGPPGEDYGYDIHSPPPGSYYIEDVPQHFYKWNSPPGIVRILEGVGVLLCVAIFACVASTLSWEYGYGYGYGGSMGSYYGGGMGVYGGSTYGGMGMGYYGGMANPRSANGFMLAMSILCFIALLALAITSLTKSSGSRSRRFYLVVLVLCAIMAFIMLIASIVYVVGVNPRAQMSSNYYVNPMLAMCNSVYTTGVYANQYLYHYCMVDPQEAIAIVCGFLLVILLCVICFFAHKTRQKIWQYGKPNVYWDKPLAFQEGPNVEEWVKNVTDGASTHDETATLNYSEKPMSPTHAPASPYNYKVSGNGYYPGESQSSPPSYTQTANPPWTFSSSTLEGNARESASKPSGRKGRRRRRNPELEESQYETDYTTAVESGDERDQDDWKSLYPPITSDSVRQDYKQEFDADLKRYKVLCAEMDAINDQINQLSKQLDHLPEDSLQYQGVAEEYNRLKDLKRTPDYQSKKMDSKSLRNKLFHIKRMVSDYDKSRA</sequence>
<dbReference type="Gene3D" id="6.10.140.340">
    <property type="match status" value="1"/>
</dbReference>
<evidence type="ECO:0000256" key="4">
    <source>
        <dbReference type="ARBA" id="ARBA00016772"/>
    </source>
</evidence>
<evidence type="ECO:0000256" key="6">
    <source>
        <dbReference type="ARBA" id="ARBA00022475"/>
    </source>
</evidence>
<feature type="transmembrane region" description="Helical" evidence="17">
    <location>
        <begin position="237"/>
        <end position="261"/>
    </location>
</feature>
<proteinExistence type="inferred from homology"/>
<dbReference type="PRINTS" id="PR01258">
    <property type="entry name" value="OCCLUDIN"/>
</dbReference>
<evidence type="ECO:0000256" key="10">
    <source>
        <dbReference type="ARBA" id="ARBA00022989"/>
    </source>
</evidence>
<name>A0AA35PUQ5_9SAUR</name>
<keyword evidence="12 14" id="KW-0472">Membrane</keyword>
<dbReference type="PANTHER" id="PTHR23288:SF6">
    <property type="entry name" value="OCCLUDIN"/>
    <property type="match status" value="1"/>
</dbReference>
<evidence type="ECO:0000256" key="12">
    <source>
        <dbReference type="ARBA" id="ARBA00023136"/>
    </source>
</evidence>
<feature type="compositionally biased region" description="Basic residues" evidence="16">
    <location>
        <begin position="441"/>
        <end position="450"/>
    </location>
</feature>
<comment type="similarity">
    <text evidence="3 15">Belongs to the ELL/occludin family.</text>
</comment>
<dbReference type="GO" id="GO:0032968">
    <property type="term" value="P:positive regulation of transcription elongation by RNA polymerase II"/>
    <property type="evidence" value="ECO:0007669"/>
    <property type="project" value="TreeGrafter"/>
</dbReference>
<organism evidence="20 21">
    <name type="scientific">Podarcis lilfordi</name>
    <name type="common">Lilford's wall lizard</name>
    <dbReference type="NCBI Taxonomy" id="74358"/>
    <lineage>
        <taxon>Eukaryota</taxon>
        <taxon>Metazoa</taxon>
        <taxon>Chordata</taxon>
        <taxon>Craniata</taxon>
        <taxon>Vertebrata</taxon>
        <taxon>Euteleostomi</taxon>
        <taxon>Lepidosauria</taxon>
        <taxon>Squamata</taxon>
        <taxon>Bifurcata</taxon>
        <taxon>Unidentata</taxon>
        <taxon>Episquamata</taxon>
        <taxon>Laterata</taxon>
        <taxon>Lacertibaenia</taxon>
        <taxon>Lacertidae</taxon>
        <taxon>Podarcis</taxon>
    </lineage>
</organism>
<keyword evidence="10 17" id="KW-1133">Transmembrane helix</keyword>
<evidence type="ECO:0000259" key="18">
    <source>
        <dbReference type="PROSITE" id="PS51225"/>
    </source>
</evidence>
<evidence type="ECO:0000256" key="13">
    <source>
        <dbReference type="ARBA" id="ARBA00023157"/>
    </source>
</evidence>
<dbReference type="InterPro" id="IPR002958">
    <property type="entry name" value="Occludin"/>
</dbReference>
<evidence type="ECO:0000256" key="7">
    <source>
        <dbReference type="ARBA" id="ARBA00022553"/>
    </source>
</evidence>
<feature type="transmembrane region" description="Helical" evidence="17">
    <location>
        <begin position="136"/>
        <end position="158"/>
    </location>
</feature>
<feature type="domain" description="OCEL" evidence="19">
    <location>
        <begin position="476"/>
        <end position="584"/>
    </location>
</feature>
<gene>
    <name evidence="20" type="ORF">PODLI_1B009995</name>
</gene>
<evidence type="ECO:0000256" key="9">
    <source>
        <dbReference type="ARBA" id="ARBA00022949"/>
    </source>
</evidence>
<dbReference type="Pfam" id="PF01284">
    <property type="entry name" value="MARVEL"/>
    <property type="match status" value="1"/>
</dbReference>
<evidence type="ECO:0000256" key="11">
    <source>
        <dbReference type="ARBA" id="ARBA00023054"/>
    </source>
</evidence>
<dbReference type="GO" id="GO:0000987">
    <property type="term" value="F:cis-regulatory region sequence-specific DNA binding"/>
    <property type="evidence" value="ECO:0007669"/>
    <property type="project" value="TreeGrafter"/>
</dbReference>
<dbReference type="InterPro" id="IPR031176">
    <property type="entry name" value="ELL/occludin"/>
</dbReference>
<dbReference type="GO" id="GO:0005923">
    <property type="term" value="C:bicellular tight junction"/>
    <property type="evidence" value="ECO:0007669"/>
    <property type="project" value="UniProtKB-SubCell"/>
</dbReference>
<dbReference type="EMBL" id="OX395144">
    <property type="protein sequence ID" value="CAI5798850.1"/>
    <property type="molecule type" value="Genomic_DNA"/>
</dbReference>
<dbReference type="PANTHER" id="PTHR23288">
    <property type="entry name" value="OCCLUDIN AND RNA POLYMERASE II ELONGATION FACTOR ELL"/>
    <property type="match status" value="1"/>
</dbReference>
<evidence type="ECO:0000256" key="8">
    <source>
        <dbReference type="ARBA" id="ARBA00022692"/>
    </source>
</evidence>
<dbReference type="PROSITE" id="PS51980">
    <property type="entry name" value="OCEL"/>
    <property type="match status" value="1"/>
</dbReference>